<dbReference type="InterPro" id="IPR017937">
    <property type="entry name" value="Thioredoxin_CS"/>
</dbReference>
<dbReference type="InterPro" id="IPR013766">
    <property type="entry name" value="Thioredoxin_domain"/>
</dbReference>
<dbReference type="HOGENOM" id="CLU_042529_1_0_10"/>
<reference evidence="7" key="1">
    <citation type="submission" date="2011-09" db="EMBL/GenBank/DDBJ databases">
        <title>The permanent draft genome of Mucilaginibacter paludis DSM 18603.</title>
        <authorList>
            <consortium name="US DOE Joint Genome Institute (JGI-PGF)"/>
            <person name="Lucas S."/>
            <person name="Han J."/>
            <person name="Lapidus A."/>
            <person name="Bruce D."/>
            <person name="Goodwin L."/>
            <person name="Pitluck S."/>
            <person name="Peters L."/>
            <person name="Kyrpides N."/>
            <person name="Mavromatis K."/>
            <person name="Ivanova N."/>
            <person name="Mikhailova N."/>
            <person name="Held B."/>
            <person name="Detter J.C."/>
            <person name="Tapia R."/>
            <person name="Han C."/>
            <person name="Land M."/>
            <person name="Hauser L."/>
            <person name="Markowitz V."/>
            <person name="Cheng J.-F."/>
            <person name="Hugenholtz P."/>
            <person name="Woyke T."/>
            <person name="Wu D."/>
            <person name="Tindall B."/>
            <person name="Brambilla E."/>
            <person name="Klenk H.-P."/>
            <person name="Eisen J.A."/>
        </authorList>
    </citation>
    <scope>NUCLEOTIDE SEQUENCE [LARGE SCALE GENOMIC DNA]</scope>
    <source>
        <strain evidence="7">DSM 18603</strain>
    </source>
</reference>
<dbReference type="Gene3D" id="3.40.30.10">
    <property type="entry name" value="Glutaredoxin"/>
    <property type="match status" value="1"/>
</dbReference>
<keyword evidence="4" id="KW-0676">Redox-active center</keyword>
<feature type="chain" id="PRO_5003558761" evidence="5">
    <location>
        <begin position="19"/>
        <end position="382"/>
    </location>
</feature>
<dbReference type="Proteomes" id="UP000002774">
    <property type="component" value="Chromosome"/>
</dbReference>
<sequence>MKKVFLMLLAVMPTILLAQTPDNYTIKGKVGSYNPPARAYLLYERGGKNITDSTTITNGEFKFHGNIADPASAYIVMDPTAMGLAKLQQSRGGIDALNFYIEKGNIVLTDADSVSKAKVIGSTLNEDNKRFMAMLEPFNQRAQALNSEIKSTPDAQQISPAFQDTMQARYRRLQNEQTAAVEKFILGNSQSFISLIGMRVLIKSGMDFLAIEQYYNALSPEVKQTELGKGFSSAINELKVTAIGSPAPDFTQNDVNGSPVTLSSLKGKYVLIDFWASWCGPCRQENPHVVRVYDHYKSKNFTILGVSLDKAEEKALWLKAIKDDGLAWTQVSDLKFWANDAAALYKVSFIPQNYLIDPNGKIIAKNLKGADLDSKLAEIFKM</sequence>
<dbReference type="GO" id="GO:0030313">
    <property type="term" value="C:cell envelope"/>
    <property type="evidence" value="ECO:0007669"/>
    <property type="project" value="UniProtKB-SubCell"/>
</dbReference>
<evidence type="ECO:0000313" key="7">
    <source>
        <dbReference type="EMBL" id="EHQ26783.1"/>
    </source>
</evidence>
<keyword evidence="2" id="KW-0201">Cytochrome c-type biogenesis</keyword>
<dbReference type="PANTHER" id="PTHR42852:SF6">
    <property type="entry name" value="THIOL:DISULFIDE INTERCHANGE PROTEIN DSBE"/>
    <property type="match status" value="1"/>
</dbReference>
<dbReference type="STRING" id="714943.Mucpa_2670"/>
<name>H1Y4J9_9SPHI</name>
<feature type="domain" description="Thioredoxin" evidence="6">
    <location>
        <begin position="241"/>
        <end position="382"/>
    </location>
</feature>
<keyword evidence="8" id="KW-1185">Reference proteome</keyword>
<feature type="signal peptide" evidence="5">
    <location>
        <begin position="1"/>
        <end position="18"/>
    </location>
</feature>
<dbReference type="EMBL" id="CM001403">
    <property type="protein sequence ID" value="EHQ26783.1"/>
    <property type="molecule type" value="Genomic_DNA"/>
</dbReference>
<comment type="subcellular location">
    <subcellularLocation>
        <location evidence="1">Cell envelope</location>
    </subcellularLocation>
</comment>
<dbReference type="InterPro" id="IPR000866">
    <property type="entry name" value="AhpC/TSA"/>
</dbReference>
<dbReference type="GO" id="GO:0016491">
    <property type="term" value="F:oxidoreductase activity"/>
    <property type="evidence" value="ECO:0007669"/>
    <property type="project" value="InterPro"/>
</dbReference>
<dbReference type="GO" id="GO:0017004">
    <property type="term" value="P:cytochrome complex assembly"/>
    <property type="evidence" value="ECO:0007669"/>
    <property type="project" value="UniProtKB-KW"/>
</dbReference>
<keyword evidence="3" id="KW-1015">Disulfide bond</keyword>
<dbReference type="OrthoDB" id="750178at2"/>
<dbReference type="eggNOG" id="COG1225">
    <property type="taxonomic scope" value="Bacteria"/>
</dbReference>
<protein>
    <submittedName>
        <fullName evidence="7">Alkyl hydroperoxide reductase/ Thiol specific antioxidant/ Mal allergen</fullName>
    </submittedName>
</protein>
<dbReference type="Pfam" id="PF00578">
    <property type="entry name" value="AhpC-TSA"/>
    <property type="match status" value="1"/>
</dbReference>
<dbReference type="SUPFAM" id="SSF52833">
    <property type="entry name" value="Thioredoxin-like"/>
    <property type="match status" value="1"/>
</dbReference>
<evidence type="ECO:0000256" key="5">
    <source>
        <dbReference type="SAM" id="SignalP"/>
    </source>
</evidence>
<organism evidence="7 8">
    <name type="scientific">Mucilaginibacter paludis DSM 18603</name>
    <dbReference type="NCBI Taxonomy" id="714943"/>
    <lineage>
        <taxon>Bacteria</taxon>
        <taxon>Pseudomonadati</taxon>
        <taxon>Bacteroidota</taxon>
        <taxon>Sphingobacteriia</taxon>
        <taxon>Sphingobacteriales</taxon>
        <taxon>Sphingobacteriaceae</taxon>
        <taxon>Mucilaginibacter</taxon>
    </lineage>
</organism>
<dbReference type="CDD" id="cd02966">
    <property type="entry name" value="TlpA_like_family"/>
    <property type="match status" value="1"/>
</dbReference>
<gene>
    <name evidence="7" type="ORF">Mucpa_2670</name>
</gene>
<dbReference type="AlphaFoldDB" id="H1Y4J9"/>
<evidence type="ECO:0000256" key="4">
    <source>
        <dbReference type="ARBA" id="ARBA00023284"/>
    </source>
</evidence>
<proteinExistence type="predicted"/>
<evidence type="ECO:0000256" key="1">
    <source>
        <dbReference type="ARBA" id="ARBA00004196"/>
    </source>
</evidence>
<dbReference type="InterPro" id="IPR036249">
    <property type="entry name" value="Thioredoxin-like_sf"/>
</dbReference>
<dbReference type="PANTHER" id="PTHR42852">
    <property type="entry name" value="THIOL:DISULFIDE INTERCHANGE PROTEIN DSBE"/>
    <property type="match status" value="1"/>
</dbReference>
<dbReference type="PROSITE" id="PS00194">
    <property type="entry name" value="THIOREDOXIN_1"/>
    <property type="match status" value="1"/>
</dbReference>
<evidence type="ECO:0000256" key="2">
    <source>
        <dbReference type="ARBA" id="ARBA00022748"/>
    </source>
</evidence>
<evidence type="ECO:0000256" key="3">
    <source>
        <dbReference type="ARBA" id="ARBA00023157"/>
    </source>
</evidence>
<dbReference type="GO" id="GO:0016209">
    <property type="term" value="F:antioxidant activity"/>
    <property type="evidence" value="ECO:0007669"/>
    <property type="project" value="InterPro"/>
</dbReference>
<accession>H1Y4J9</accession>
<evidence type="ECO:0000313" key="8">
    <source>
        <dbReference type="Proteomes" id="UP000002774"/>
    </source>
</evidence>
<dbReference type="RefSeq" id="WP_008506976.1">
    <property type="nucleotide sequence ID" value="NZ_CM001403.1"/>
</dbReference>
<dbReference type="InterPro" id="IPR025380">
    <property type="entry name" value="DUF4369"/>
</dbReference>
<dbReference type="Pfam" id="PF14289">
    <property type="entry name" value="DUF4369"/>
    <property type="match status" value="1"/>
</dbReference>
<dbReference type="InterPro" id="IPR050553">
    <property type="entry name" value="Thioredoxin_ResA/DsbE_sf"/>
</dbReference>
<evidence type="ECO:0000259" key="6">
    <source>
        <dbReference type="PROSITE" id="PS51352"/>
    </source>
</evidence>
<keyword evidence="5" id="KW-0732">Signal</keyword>
<dbReference type="PROSITE" id="PS51352">
    <property type="entry name" value="THIOREDOXIN_2"/>
    <property type="match status" value="1"/>
</dbReference>